<evidence type="ECO:0000313" key="4">
    <source>
        <dbReference type="EMBL" id="MBC9930933.1"/>
    </source>
</evidence>
<evidence type="ECO:0000313" key="5">
    <source>
        <dbReference type="Proteomes" id="UP000659124"/>
    </source>
</evidence>
<dbReference type="InterPro" id="IPR006860">
    <property type="entry name" value="FecR"/>
</dbReference>
<dbReference type="EMBL" id="JACVFC010000001">
    <property type="protein sequence ID" value="MBC9930933.1"/>
    <property type="molecule type" value="Genomic_DNA"/>
</dbReference>
<dbReference type="InterPro" id="IPR032508">
    <property type="entry name" value="FecR_C"/>
</dbReference>
<keyword evidence="5" id="KW-1185">Reference proteome</keyword>
<dbReference type="Pfam" id="PF04773">
    <property type="entry name" value="FecR"/>
    <property type="match status" value="1"/>
</dbReference>
<dbReference type="Gene3D" id="2.60.120.1440">
    <property type="match status" value="1"/>
</dbReference>
<feature type="domain" description="FecR protein" evidence="2">
    <location>
        <begin position="184"/>
        <end position="278"/>
    </location>
</feature>
<proteinExistence type="predicted"/>
<keyword evidence="1" id="KW-1133">Transmembrane helix</keyword>
<reference evidence="4 5" key="1">
    <citation type="submission" date="2020-09" db="EMBL/GenBank/DDBJ databases">
        <title>Genome sequences of type strains of Chitinophaga qingshengii and Chitinophaga varians.</title>
        <authorList>
            <person name="Kittiwongwattana C."/>
        </authorList>
    </citation>
    <scope>NUCLEOTIDE SEQUENCE [LARGE SCALE GENOMIC DNA]</scope>
    <source>
        <strain evidence="4 5">JCM 30026</strain>
    </source>
</reference>
<gene>
    <name evidence="4" type="ORF">ICL07_11140</name>
</gene>
<keyword evidence="1" id="KW-0812">Transmembrane</keyword>
<feature type="domain" description="Protein FecR C-terminal" evidence="3">
    <location>
        <begin position="320"/>
        <end position="387"/>
    </location>
</feature>
<name>A0ABR7TLT6_9BACT</name>
<organism evidence="4 5">
    <name type="scientific">Chitinophaga qingshengii</name>
    <dbReference type="NCBI Taxonomy" id="1569794"/>
    <lineage>
        <taxon>Bacteria</taxon>
        <taxon>Pseudomonadati</taxon>
        <taxon>Bacteroidota</taxon>
        <taxon>Chitinophagia</taxon>
        <taxon>Chitinophagales</taxon>
        <taxon>Chitinophagaceae</taxon>
        <taxon>Chitinophaga</taxon>
    </lineage>
</organism>
<evidence type="ECO:0000259" key="2">
    <source>
        <dbReference type="Pfam" id="PF04773"/>
    </source>
</evidence>
<evidence type="ECO:0000256" key="1">
    <source>
        <dbReference type="SAM" id="Phobius"/>
    </source>
</evidence>
<dbReference type="PANTHER" id="PTHR30273:SF2">
    <property type="entry name" value="PROTEIN FECR"/>
    <property type="match status" value="1"/>
</dbReference>
<sequence>MESTPLSTLIRRYLNEELSEEETRRLWETLREGEGQEQWEEALLSLLQDKQLHGHADPARMEQVYASIRPAGTPVVPMGRHRWLIPAVAAVALTIIITSAVFWLSGRRQQPLAKHTPVPAHEVMPGSNKATLTLADGSTITLDSAGNGALAQQGNVQVVQVDSGQLAYKASGSHTGGALQYNTLAIPRGGQFRVTLPDGTKVWINAASTLRYPTAFSGRDRTVQLTGEAYFEVAPMPNKPFHVKLNNMDIQVLGTHFNVMAYTEEATIRTTLLEGAVKIDAAGAQTPLRPGQQLRLDATGQLAVVNNVDVDEIVAWKNGYFQFNHEKLPGVMRQIARWYDVEVAYEGHVPDREFGGKISRNSSIEEVLKILELSKIHVRLEKKKIIVIP</sequence>
<comment type="caution">
    <text evidence="4">The sequence shown here is derived from an EMBL/GenBank/DDBJ whole genome shotgun (WGS) entry which is preliminary data.</text>
</comment>
<evidence type="ECO:0000259" key="3">
    <source>
        <dbReference type="Pfam" id="PF16344"/>
    </source>
</evidence>
<dbReference type="Proteomes" id="UP000659124">
    <property type="component" value="Unassembled WGS sequence"/>
</dbReference>
<dbReference type="Pfam" id="PF16344">
    <property type="entry name" value="FecR_C"/>
    <property type="match status" value="1"/>
</dbReference>
<dbReference type="PANTHER" id="PTHR30273">
    <property type="entry name" value="PERIPLASMIC SIGNAL SENSOR AND SIGMA FACTOR ACTIVATOR FECR-RELATED"/>
    <property type="match status" value="1"/>
</dbReference>
<dbReference type="Gene3D" id="3.55.50.30">
    <property type="match status" value="1"/>
</dbReference>
<keyword evidence="1" id="KW-0472">Membrane</keyword>
<dbReference type="InterPro" id="IPR012373">
    <property type="entry name" value="Ferrdict_sens_TM"/>
</dbReference>
<feature type="transmembrane region" description="Helical" evidence="1">
    <location>
        <begin position="83"/>
        <end position="104"/>
    </location>
</feature>
<accession>A0ABR7TLT6</accession>
<dbReference type="RefSeq" id="WP_188087975.1">
    <property type="nucleotide sequence ID" value="NZ_JACVFC010000001.1"/>
</dbReference>
<protein>
    <submittedName>
        <fullName evidence="4">FecR domain-containing protein</fullName>
    </submittedName>
</protein>